<evidence type="ECO:0000256" key="2">
    <source>
        <dbReference type="ARBA" id="ARBA00022714"/>
    </source>
</evidence>
<dbReference type="RefSeq" id="WP_055243151.1">
    <property type="nucleotide sequence ID" value="NZ_CP071249.1"/>
</dbReference>
<evidence type="ECO:0000313" key="9">
    <source>
        <dbReference type="EMBL" id="UUF08676.1"/>
    </source>
</evidence>
<comment type="similarity">
    <text evidence="1">Belongs to the complex I 24 kDa subunit family.</text>
</comment>
<dbReference type="EMBL" id="CP071250">
    <property type="protein sequence ID" value="UUF08676.1"/>
    <property type="molecule type" value="Genomic_DNA"/>
</dbReference>
<evidence type="ECO:0000256" key="7">
    <source>
        <dbReference type="PIRSR" id="PIRSR000216-1"/>
    </source>
</evidence>
<evidence type="ECO:0000256" key="1">
    <source>
        <dbReference type="ARBA" id="ARBA00010643"/>
    </source>
</evidence>
<feature type="binding site" evidence="7">
    <location>
        <position position="89"/>
    </location>
    <ligand>
        <name>[2Fe-2S] cluster</name>
        <dbReference type="ChEBI" id="CHEBI:190135"/>
    </ligand>
</feature>
<feature type="binding site" evidence="7">
    <location>
        <position position="125"/>
    </location>
    <ligand>
        <name>[2Fe-2S] cluster</name>
        <dbReference type="ChEBI" id="CHEBI:190135"/>
    </ligand>
</feature>
<dbReference type="PANTHER" id="PTHR43342">
    <property type="entry name" value="NADH-QUINONE OXIDOREDUCTASE, E SUBUNIT"/>
    <property type="match status" value="1"/>
</dbReference>
<dbReference type="FunFam" id="3.40.30.10:FF:000015">
    <property type="entry name" value="NADH-quinone oxidoreductase subunit E"/>
    <property type="match status" value="1"/>
</dbReference>
<comment type="cofactor">
    <cofactor evidence="7">
        <name>[2Fe-2S] cluster</name>
        <dbReference type="ChEBI" id="CHEBI:190135"/>
    </cofactor>
    <text evidence="7">Binds 1 [2Fe-2S] cluster.</text>
</comment>
<keyword evidence="2 7" id="KW-0001">2Fe-2S</keyword>
<gene>
    <name evidence="8" type="ORF">J0J69_12725</name>
    <name evidence="9" type="ORF">J0J70_01225</name>
</gene>
<protein>
    <submittedName>
        <fullName evidence="9">NAD(P)H-dependent oxidoreductase subunit E</fullName>
    </submittedName>
</protein>
<keyword evidence="3 7" id="KW-0479">Metal-binding</keyword>
<dbReference type="GO" id="GO:0046872">
    <property type="term" value="F:metal ion binding"/>
    <property type="evidence" value="ECO:0007669"/>
    <property type="project" value="UniProtKB-KW"/>
</dbReference>
<evidence type="ECO:0000256" key="6">
    <source>
        <dbReference type="ARBA" id="ARBA00034078"/>
    </source>
</evidence>
<dbReference type="CDD" id="cd03064">
    <property type="entry name" value="TRX_Fd_NuoE"/>
    <property type="match status" value="1"/>
</dbReference>
<keyword evidence="4 7" id="KW-0408">Iron</keyword>
<reference evidence="9 10" key="1">
    <citation type="submission" date="2021-03" db="EMBL/GenBank/DDBJ databases">
        <title>Comparative Genomics and Metabolomics in the genus Turicibacter.</title>
        <authorList>
            <person name="Maki J."/>
            <person name="Looft T."/>
        </authorList>
    </citation>
    <scope>NUCLEOTIDE SEQUENCE</scope>
    <source>
        <strain evidence="9">ISU324</strain>
        <strain evidence="8 10">MMM721</strain>
    </source>
</reference>
<keyword evidence="10" id="KW-1185">Reference proteome</keyword>
<dbReference type="AlphaFoldDB" id="A0A9Q9CNM3"/>
<dbReference type="GO" id="GO:0016491">
    <property type="term" value="F:oxidoreductase activity"/>
    <property type="evidence" value="ECO:0007669"/>
    <property type="project" value="InterPro"/>
</dbReference>
<sequence>MGHSSLTPKNFEKLLLFIENHSDKTDGLMPILHEAQDIFGYIPLEVQKFISDKTGVSVARIHGVVTFYSQFSTEPKGEHVVGVCLGTACYVKGAQAILQKLKEELGIEPDQTTSDGKYSLVATRCIGACGLAPVITIDDDVYGKVDPTQVSSILNKYN</sequence>
<feature type="binding site" evidence="7">
    <location>
        <position position="129"/>
    </location>
    <ligand>
        <name>[2Fe-2S] cluster</name>
        <dbReference type="ChEBI" id="CHEBI:190135"/>
    </ligand>
</feature>
<dbReference type="Gene3D" id="3.40.30.10">
    <property type="entry name" value="Glutaredoxin"/>
    <property type="match status" value="1"/>
</dbReference>
<dbReference type="Proteomes" id="UP001058016">
    <property type="component" value="Chromosome"/>
</dbReference>
<dbReference type="SUPFAM" id="SSF52833">
    <property type="entry name" value="Thioredoxin-like"/>
    <property type="match status" value="1"/>
</dbReference>
<evidence type="ECO:0000313" key="10">
    <source>
        <dbReference type="Proteomes" id="UP001058016"/>
    </source>
</evidence>
<comment type="cofactor">
    <cofactor evidence="6">
        <name>[2Fe-2S] cluster</name>
        <dbReference type="ChEBI" id="CHEBI:190135"/>
    </cofactor>
</comment>
<evidence type="ECO:0000313" key="11">
    <source>
        <dbReference type="Proteomes" id="UP001058072"/>
    </source>
</evidence>
<evidence type="ECO:0000313" key="8">
    <source>
        <dbReference type="EMBL" id="UUF05878.1"/>
    </source>
</evidence>
<dbReference type="Proteomes" id="UP001058072">
    <property type="component" value="Chromosome"/>
</dbReference>
<organism evidence="9 11">
    <name type="scientific">Turicibacter bilis</name>
    <dbReference type="NCBI Taxonomy" id="2735723"/>
    <lineage>
        <taxon>Bacteria</taxon>
        <taxon>Bacillati</taxon>
        <taxon>Bacillota</taxon>
        <taxon>Erysipelotrichia</taxon>
        <taxon>Erysipelotrichales</taxon>
        <taxon>Turicibacteraceae</taxon>
        <taxon>Turicibacter</taxon>
    </lineage>
</organism>
<keyword evidence="5 7" id="KW-0411">Iron-sulfur</keyword>
<dbReference type="PIRSF" id="PIRSF000216">
    <property type="entry name" value="NADH_DH_24kDa"/>
    <property type="match status" value="1"/>
</dbReference>
<dbReference type="InterPro" id="IPR036249">
    <property type="entry name" value="Thioredoxin-like_sf"/>
</dbReference>
<name>A0A9Q9CNM3_9FIRM</name>
<evidence type="ECO:0000256" key="5">
    <source>
        <dbReference type="ARBA" id="ARBA00023014"/>
    </source>
</evidence>
<dbReference type="PANTHER" id="PTHR43342:SF2">
    <property type="entry name" value="POTENTIAL NAD-REDUCING HYDROGENASE SUBUNIT"/>
    <property type="match status" value="1"/>
</dbReference>
<dbReference type="Gene3D" id="1.10.10.1590">
    <property type="entry name" value="NADH-quinone oxidoreductase subunit E"/>
    <property type="match status" value="1"/>
</dbReference>
<evidence type="ECO:0000256" key="4">
    <source>
        <dbReference type="ARBA" id="ARBA00023004"/>
    </source>
</evidence>
<dbReference type="InterPro" id="IPR002023">
    <property type="entry name" value="NuoE-like"/>
</dbReference>
<dbReference type="EMBL" id="CP071249">
    <property type="protein sequence ID" value="UUF05878.1"/>
    <property type="molecule type" value="Genomic_DNA"/>
</dbReference>
<dbReference type="InterPro" id="IPR042128">
    <property type="entry name" value="NuoE_dom"/>
</dbReference>
<evidence type="ECO:0000256" key="3">
    <source>
        <dbReference type="ARBA" id="ARBA00022723"/>
    </source>
</evidence>
<proteinExistence type="inferred from homology"/>
<dbReference type="InterPro" id="IPR028431">
    <property type="entry name" value="NADP_DH_HndA-like"/>
</dbReference>
<accession>A0A9Q9CNM3</accession>
<dbReference type="GO" id="GO:0051537">
    <property type="term" value="F:2 iron, 2 sulfur cluster binding"/>
    <property type="evidence" value="ECO:0007669"/>
    <property type="project" value="UniProtKB-KW"/>
</dbReference>
<dbReference type="Pfam" id="PF01257">
    <property type="entry name" value="2Fe-2S_thioredx"/>
    <property type="match status" value="1"/>
</dbReference>
<feature type="binding site" evidence="7">
    <location>
        <position position="84"/>
    </location>
    <ligand>
        <name>[2Fe-2S] cluster</name>
        <dbReference type="ChEBI" id="CHEBI:190135"/>
    </ligand>
</feature>
<dbReference type="InterPro" id="IPR041921">
    <property type="entry name" value="NuoE_N"/>
</dbReference>